<protein>
    <submittedName>
        <fullName evidence="2">Uncharacterized protein</fullName>
    </submittedName>
</protein>
<dbReference type="KEGG" id="bfu:BCIN_07g02620"/>
<accession>A0A384JMF3</accession>
<feature type="region of interest" description="Disordered" evidence="1">
    <location>
        <begin position="79"/>
        <end position="141"/>
    </location>
</feature>
<reference evidence="2 3" key="1">
    <citation type="journal article" date="2011" name="PLoS Genet.">
        <title>Genomic analysis of the necrotrophic fungal pathogens Sclerotinia sclerotiorum and Botrytis cinerea.</title>
        <authorList>
            <person name="Amselem J."/>
            <person name="Cuomo C.A."/>
            <person name="van Kan J.A."/>
            <person name="Viaud M."/>
            <person name="Benito E.P."/>
            <person name="Couloux A."/>
            <person name="Coutinho P.M."/>
            <person name="de Vries R.P."/>
            <person name="Dyer P.S."/>
            <person name="Fillinger S."/>
            <person name="Fournier E."/>
            <person name="Gout L."/>
            <person name="Hahn M."/>
            <person name="Kohn L."/>
            <person name="Lapalu N."/>
            <person name="Plummer K.M."/>
            <person name="Pradier J.M."/>
            <person name="Quevillon E."/>
            <person name="Sharon A."/>
            <person name="Simon A."/>
            <person name="ten Have A."/>
            <person name="Tudzynski B."/>
            <person name="Tudzynski P."/>
            <person name="Wincker P."/>
            <person name="Andrew M."/>
            <person name="Anthouard V."/>
            <person name="Beever R.E."/>
            <person name="Beffa R."/>
            <person name="Benoit I."/>
            <person name="Bouzid O."/>
            <person name="Brault B."/>
            <person name="Chen Z."/>
            <person name="Choquer M."/>
            <person name="Collemare J."/>
            <person name="Cotton P."/>
            <person name="Danchin E.G."/>
            <person name="Da Silva C."/>
            <person name="Gautier A."/>
            <person name="Giraud C."/>
            <person name="Giraud T."/>
            <person name="Gonzalez C."/>
            <person name="Grossetete S."/>
            <person name="Guldener U."/>
            <person name="Henrissat B."/>
            <person name="Howlett B.J."/>
            <person name="Kodira C."/>
            <person name="Kretschmer M."/>
            <person name="Lappartient A."/>
            <person name="Leroch M."/>
            <person name="Levis C."/>
            <person name="Mauceli E."/>
            <person name="Neuveglise C."/>
            <person name="Oeser B."/>
            <person name="Pearson M."/>
            <person name="Poulain J."/>
            <person name="Poussereau N."/>
            <person name="Quesneville H."/>
            <person name="Rascle C."/>
            <person name="Schumacher J."/>
            <person name="Segurens B."/>
            <person name="Sexton A."/>
            <person name="Silva E."/>
            <person name="Sirven C."/>
            <person name="Soanes D.M."/>
            <person name="Talbot N.J."/>
            <person name="Templeton M."/>
            <person name="Yandava C."/>
            <person name="Yarden O."/>
            <person name="Zeng Q."/>
            <person name="Rollins J.A."/>
            <person name="Lebrun M.H."/>
            <person name="Dickman M."/>
        </authorList>
    </citation>
    <scope>NUCLEOTIDE SEQUENCE [LARGE SCALE GENOMIC DNA]</scope>
    <source>
        <strain evidence="2 3">B05.10</strain>
    </source>
</reference>
<dbReference type="GeneID" id="5439238"/>
<dbReference type="VEuPathDB" id="FungiDB:Bcin07g02620"/>
<evidence type="ECO:0000256" key="1">
    <source>
        <dbReference type="SAM" id="MobiDB-lite"/>
    </source>
</evidence>
<reference evidence="2 3" key="2">
    <citation type="journal article" date="2012" name="Eukaryot. Cell">
        <title>Genome update of Botrytis cinerea strains B05.10 and T4.</title>
        <authorList>
            <person name="Staats M."/>
            <person name="van Kan J.A."/>
        </authorList>
    </citation>
    <scope>NUCLEOTIDE SEQUENCE [LARGE SCALE GENOMIC DNA]</scope>
    <source>
        <strain evidence="2 3">B05.10</strain>
    </source>
</reference>
<evidence type="ECO:0000313" key="2">
    <source>
        <dbReference type="EMBL" id="ATZ51661.1"/>
    </source>
</evidence>
<sequence>MLETLESDRRISIEEARKTRAKWTATVKHNPIYANYHIEVKYYWVEKLMWLDLFKGHLFPGIKPKPTAHAATTPIAGTATDRCSESTGGNKASKAASAAEGRHLNNTPKTYPRLASNSNASTTGQPSAQGKVNKLQVKSHAIPSPSEITETVSTLSSMDSLVRQNNMRDYMENSEDVELQQGCGQGSENLPGTNAISTSWFKSYCREDPLS</sequence>
<dbReference type="OrthoDB" id="3550908at2759"/>
<organism evidence="2 3">
    <name type="scientific">Botryotinia fuckeliana (strain B05.10)</name>
    <name type="common">Noble rot fungus</name>
    <name type="synonym">Botrytis cinerea</name>
    <dbReference type="NCBI Taxonomy" id="332648"/>
    <lineage>
        <taxon>Eukaryota</taxon>
        <taxon>Fungi</taxon>
        <taxon>Dikarya</taxon>
        <taxon>Ascomycota</taxon>
        <taxon>Pezizomycotina</taxon>
        <taxon>Leotiomycetes</taxon>
        <taxon>Helotiales</taxon>
        <taxon>Sclerotiniaceae</taxon>
        <taxon>Botrytis</taxon>
    </lineage>
</organism>
<dbReference type="RefSeq" id="XP_001558672.2">
    <property type="nucleotide sequence ID" value="XM_001558622.2"/>
</dbReference>
<feature type="compositionally biased region" description="Polar residues" evidence="1">
    <location>
        <begin position="104"/>
        <end position="130"/>
    </location>
</feature>
<dbReference type="Proteomes" id="UP000001798">
    <property type="component" value="Chromosome 7"/>
</dbReference>
<dbReference type="EMBL" id="CP009811">
    <property type="protein sequence ID" value="ATZ51661.1"/>
    <property type="molecule type" value="Genomic_DNA"/>
</dbReference>
<keyword evidence="3" id="KW-1185">Reference proteome</keyword>
<name>A0A384JMF3_BOTFB</name>
<proteinExistence type="predicted"/>
<evidence type="ECO:0000313" key="3">
    <source>
        <dbReference type="Proteomes" id="UP000001798"/>
    </source>
</evidence>
<dbReference type="AlphaFoldDB" id="A0A384JMF3"/>
<reference evidence="2 3" key="3">
    <citation type="journal article" date="2017" name="Mol. Plant Pathol.">
        <title>A gapless genome sequence of the fungus Botrytis cinerea.</title>
        <authorList>
            <person name="Van Kan J.A."/>
            <person name="Stassen J.H."/>
            <person name="Mosbach A."/>
            <person name="Van Der Lee T.A."/>
            <person name="Faino L."/>
            <person name="Farmer A.D."/>
            <person name="Papasotiriou D.G."/>
            <person name="Zhou S."/>
            <person name="Seidl M.F."/>
            <person name="Cottam E."/>
            <person name="Edel D."/>
            <person name="Hahn M."/>
            <person name="Schwartz D.C."/>
            <person name="Dietrich R.A."/>
            <person name="Widdison S."/>
            <person name="Scalliet G."/>
        </authorList>
    </citation>
    <scope>NUCLEOTIDE SEQUENCE [LARGE SCALE GENOMIC DNA]</scope>
    <source>
        <strain evidence="2 3">B05.10</strain>
    </source>
</reference>
<gene>
    <name evidence="2" type="ORF">BCIN_07g02620</name>
</gene>